<evidence type="ECO:0000256" key="5">
    <source>
        <dbReference type="ARBA" id="ARBA00023136"/>
    </source>
</evidence>
<dbReference type="GO" id="GO:0015648">
    <property type="term" value="F:lipid-linked peptidoglycan transporter activity"/>
    <property type="evidence" value="ECO:0007669"/>
    <property type="project" value="TreeGrafter"/>
</dbReference>
<sequence>MMERKRSEFLDAVTSHMKSAEAGSFVSRELNDHINCEKKRLIEKGMTEEEAENAAIRQMGNPAEIGRDFNKIHRPKVDWWLTSLLLITMCFSFLPMLIWNVSGSDHFLKMRAAATVLGLGLVFTLMMIDYRKLVRFQWLLFGAGVLILGLINFVPNLFVNGKPFFDIGPLILESTMALPFLYLGWSCLFSKEGYNVWKAILLYIGTLYLFLMSVNFSLVLIYSVMVFIMMLASRTSLRKKKIITAGSFAILLSYSTFFLSAVQPYQKERLLAFINPDRFAESSGYLYIRLKEAFSQAGWFGQFGREEFIPSGHTDFVFASFTYQFGWLLGLVLLAVLGLLMGRMMVNASKIKDPFGKMLIFGGVTLFTVQFLYNIGMMLGFLPLIGISLPFISYGLMPTILNSVVVGIVLSVYRRKDIVQVSVN</sequence>
<dbReference type="EMBL" id="VTEG01000004">
    <property type="protein sequence ID" value="TYR99756.1"/>
    <property type="molecule type" value="Genomic_DNA"/>
</dbReference>
<evidence type="ECO:0000256" key="4">
    <source>
        <dbReference type="ARBA" id="ARBA00022989"/>
    </source>
</evidence>
<keyword evidence="5 6" id="KW-0472">Membrane</keyword>
<name>A0A5D4MDR8_9BACI</name>
<dbReference type="Proteomes" id="UP000325182">
    <property type="component" value="Unassembled WGS sequence"/>
</dbReference>
<evidence type="ECO:0000256" key="6">
    <source>
        <dbReference type="SAM" id="Phobius"/>
    </source>
</evidence>
<dbReference type="PANTHER" id="PTHR30474">
    <property type="entry name" value="CELL CYCLE PROTEIN"/>
    <property type="match status" value="1"/>
</dbReference>
<proteinExistence type="predicted"/>
<feature type="transmembrane region" description="Helical" evidence="6">
    <location>
        <begin position="107"/>
        <end position="126"/>
    </location>
</feature>
<protein>
    <submittedName>
        <fullName evidence="7">FtsW/RodA/SpoVE family cell cycle protein</fullName>
    </submittedName>
</protein>
<feature type="transmembrane region" description="Helical" evidence="6">
    <location>
        <begin position="325"/>
        <end position="346"/>
    </location>
</feature>
<dbReference type="GO" id="GO:0008360">
    <property type="term" value="P:regulation of cell shape"/>
    <property type="evidence" value="ECO:0007669"/>
    <property type="project" value="UniProtKB-KW"/>
</dbReference>
<feature type="transmembrane region" description="Helical" evidence="6">
    <location>
        <begin position="391"/>
        <end position="413"/>
    </location>
</feature>
<keyword evidence="3" id="KW-0133">Cell shape</keyword>
<evidence type="ECO:0000256" key="1">
    <source>
        <dbReference type="ARBA" id="ARBA00004141"/>
    </source>
</evidence>
<feature type="transmembrane region" description="Helical" evidence="6">
    <location>
        <begin position="242"/>
        <end position="262"/>
    </location>
</feature>
<dbReference type="InterPro" id="IPR047928">
    <property type="entry name" value="Perm_prefix_1"/>
</dbReference>
<comment type="subcellular location">
    <subcellularLocation>
        <location evidence="1">Membrane</location>
        <topology evidence="1">Multi-pass membrane protein</topology>
    </subcellularLocation>
</comment>
<dbReference type="Pfam" id="PF01098">
    <property type="entry name" value="FTSW_RODA_SPOVE"/>
    <property type="match status" value="1"/>
</dbReference>
<feature type="transmembrane region" description="Helical" evidence="6">
    <location>
        <begin position="79"/>
        <end position="101"/>
    </location>
</feature>
<dbReference type="InterPro" id="IPR001182">
    <property type="entry name" value="FtsW/RodA"/>
</dbReference>
<keyword evidence="2 6" id="KW-0812">Transmembrane</keyword>
<feature type="transmembrane region" description="Helical" evidence="6">
    <location>
        <begin position="138"/>
        <end position="159"/>
    </location>
</feature>
<evidence type="ECO:0000256" key="3">
    <source>
        <dbReference type="ARBA" id="ARBA00022960"/>
    </source>
</evidence>
<evidence type="ECO:0000313" key="8">
    <source>
        <dbReference type="Proteomes" id="UP000325182"/>
    </source>
</evidence>
<dbReference type="NCBIfam" id="NF038403">
    <property type="entry name" value="perm_prefix_1"/>
    <property type="match status" value="1"/>
</dbReference>
<dbReference type="GO" id="GO:0032153">
    <property type="term" value="C:cell division site"/>
    <property type="evidence" value="ECO:0007669"/>
    <property type="project" value="TreeGrafter"/>
</dbReference>
<dbReference type="GO" id="GO:0005886">
    <property type="term" value="C:plasma membrane"/>
    <property type="evidence" value="ECO:0007669"/>
    <property type="project" value="TreeGrafter"/>
</dbReference>
<organism evidence="7 8">
    <name type="scientific">Rossellomorea vietnamensis</name>
    <dbReference type="NCBI Taxonomy" id="218284"/>
    <lineage>
        <taxon>Bacteria</taxon>
        <taxon>Bacillati</taxon>
        <taxon>Bacillota</taxon>
        <taxon>Bacilli</taxon>
        <taxon>Bacillales</taxon>
        <taxon>Bacillaceae</taxon>
        <taxon>Rossellomorea</taxon>
    </lineage>
</organism>
<keyword evidence="4 6" id="KW-1133">Transmembrane helix</keyword>
<feature type="transmembrane region" description="Helical" evidence="6">
    <location>
        <begin position="358"/>
        <end position="385"/>
    </location>
</feature>
<dbReference type="GO" id="GO:0051301">
    <property type="term" value="P:cell division"/>
    <property type="evidence" value="ECO:0007669"/>
    <property type="project" value="InterPro"/>
</dbReference>
<feature type="transmembrane region" description="Helical" evidence="6">
    <location>
        <begin position="200"/>
        <end position="230"/>
    </location>
</feature>
<evidence type="ECO:0000256" key="2">
    <source>
        <dbReference type="ARBA" id="ARBA00022692"/>
    </source>
</evidence>
<reference evidence="7 8" key="1">
    <citation type="submission" date="2019-08" db="EMBL/GenBank/DDBJ databases">
        <title>Bacillus genomes from the desert of Cuatro Cienegas, Coahuila.</title>
        <authorList>
            <person name="Olmedo-Alvarez G."/>
        </authorList>
    </citation>
    <scope>NUCLEOTIDE SEQUENCE [LARGE SCALE GENOMIC DNA]</scope>
    <source>
        <strain evidence="7 8">CH128b_4D</strain>
    </source>
</reference>
<evidence type="ECO:0000313" key="7">
    <source>
        <dbReference type="EMBL" id="TYR99756.1"/>
    </source>
</evidence>
<gene>
    <name evidence="7" type="ORF">FZC84_07995</name>
</gene>
<dbReference type="AlphaFoldDB" id="A0A5D4MDR8"/>
<accession>A0A5D4MDR8</accession>
<dbReference type="PANTHER" id="PTHR30474:SF1">
    <property type="entry name" value="PEPTIDOGLYCAN GLYCOSYLTRANSFERASE MRDB"/>
    <property type="match status" value="1"/>
</dbReference>
<comment type="caution">
    <text evidence="7">The sequence shown here is derived from an EMBL/GenBank/DDBJ whole genome shotgun (WGS) entry which is preliminary data.</text>
</comment>